<sequence length="98" mass="11125">MDKHIQYDMIINQRLSVIECHSFFPIEQNNATKDALKRQYQPIWGWPSGWLGILEFAPPKVSGSIPFGANFDGLSPYRACSGFKWGPRKWAVALVPSD</sequence>
<organism evidence="1 3">
    <name type="scientific">Medicago truncatula</name>
    <name type="common">Barrel medic</name>
    <name type="synonym">Medicago tribuloides</name>
    <dbReference type="NCBI Taxonomy" id="3880"/>
    <lineage>
        <taxon>Eukaryota</taxon>
        <taxon>Viridiplantae</taxon>
        <taxon>Streptophyta</taxon>
        <taxon>Embryophyta</taxon>
        <taxon>Tracheophyta</taxon>
        <taxon>Spermatophyta</taxon>
        <taxon>Magnoliopsida</taxon>
        <taxon>eudicotyledons</taxon>
        <taxon>Gunneridae</taxon>
        <taxon>Pentapetalae</taxon>
        <taxon>rosids</taxon>
        <taxon>fabids</taxon>
        <taxon>Fabales</taxon>
        <taxon>Fabaceae</taxon>
        <taxon>Papilionoideae</taxon>
        <taxon>50 kb inversion clade</taxon>
        <taxon>NPAAA clade</taxon>
        <taxon>Hologalegina</taxon>
        <taxon>IRL clade</taxon>
        <taxon>Trifolieae</taxon>
        <taxon>Medicago</taxon>
    </lineage>
</organism>
<dbReference type="Proteomes" id="UP000002051">
    <property type="component" value="Chromosome 3"/>
</dbReference>
<dbReference type="AlphaFoldDB" id="A0A072V912"/>
<dbReference type="EMBL" id="CM001219">
    <property type="protein sequence ID" value="KEH34675.1"/>
    <property type="molecule type" value="Genomic_DNA"/>
</dbReference>
<gene>
    <name evidence="1" type="ordered locus">MTR_3g067665</name>
</gene>
<proteinExistence type="predicted"/>
<reference evidence="1 3" key="1">
    <citation type="journal article" date="2011" name="Nature">
        <title>The Medicago genome provides insight into the evolution of rhizobial symbioses.</title>
        <authorList>
            <person name="Young N.D."/>
            <person name="Debelle F."/>
            <person name="Oldroyd G.E."/>
            <person name="Geurts R."/>
            <person name="Cannon S.B."/>
            <person name="Udvardi M.K."/>
            <person name="Benedito V.A."/>
            <person name="Mayer K.F."/>
            <person name="Gouzy J."/>
            <person name="Schoof H."/>
            <person name="Van de Peer Y."/>
            <person name="Proost S."/>
            <person name="Cook D.R."/>
            <person name="Meyers B.C."/>
            <person name="Spannagl M."/>
            <person name="Cheung F."/>
            <person name="De Mita S."/>
            <person name="Krishnakumar V."/>
            <person name="Gundlach H."/>
            <person name="Zhou S."/>
            <person name="Mudge J."/>
            <person name="Bharti A.K."/>
            <person name="Murray J.D."/>
            <person name="Naoumkina M.A."/>
            <person name="Rosen B."/>
            <person name="Silverstein K.A."/>
            <person name="Tang H."/>
            <person name="Rombauts S."/>
            <person name="Zhao P.X."/>
            <person name="Zhou P."/>
            <person name="Barbe V."/>
            <person name="Bardou P."/>
            <person name="Bechner M."/>
            <person name="Bellec A."/>
            <person name="Berger A."/>
            <person name="Berges H."/>
            <person name="Bidwell S."/>
            <person name="Bisseling T."/>
            <person name="Choisne N."/>
            <person name="Couloux A."/>
            <person name="Denny R."/>
            <person name="Deshpande S."/>
            <person name="Dai X."/>
            <person name="Doyle J.J."/>
            <person name="Dudez A.M."/>
            <person name="Farmer A.D."/>
            <person name="Fouteau S."/>
            <person name="Franken C."/>
            <person name="Gibelin C."/>
            <person name="Gish J."/>
            <person name="Goldstein S."/>
            <person name="Gonzalez A.J."/>
            <person name="Green P.J."/>
            <person name="Hallab A."/>
            <person name="Hartog M."/>
            <person name="Hua A."/>
            <person name="Humphray S.J."/>
            <person name="Jeong D.H."/>
            <person name="Jing Y."/>
            <person name="Jocker A."/>
            <person name="Kenton S.M."/>
            <person name="Kim D.J."/>
            <person name="Klee K."/>
            <person name="Lai H."/>
            <person name="Lang C."/>
            <person name="Lin S."/>
            <person name="Macmil S.L."/>
            <person name="Magdelenat G."/>
            <person name="Matthews L."/>
            <person name="McCorrison J."/>
            <person name="Monaghan E.L."/>
            <person name="Mun J.H."/>
            <person name="Najar F.Z."/>
            <person name="Nicholson C."/>
            <person name="Noirot C."/>
            <person name="O'Bleness M."/>
            <person name="Paule C.R."/>
            <person name="Poulain J."/>
            <person name="Prion F."/>
            <person name="Qin B."/>
            <person name="Qu C."/>
            <person name="Retzel E.F."/>
            <person name="Riddle C."/>
            <person name="Sallet E."/>
            <person name="Samain S."/>
            <person name="Samson N."/>
            <person name="Sanders I."/>
            <person name="Saurat O."/>
            <person name="Scarpelli C."/>
            <person name="Schiex T."/>
            <person name="Segurens B."/>
            <person name="Severin A.J."/>
            <person name="Sherrier D.J."/>
            <person name="Shi R."/>
            <person name="Sims S."/>
            <person name="Singer S.R."/>
            <person name="Sinharoy S."/>
            <person name="Sterck L."/>
            <person name="Viollet A."/>
            <person name="Wang B.B."/>
            <person name="Wang K."/>
            <person name="Wang M."/>
            <person name="Wang X."/>
            <person name="Warfsmann J."/>
            <person name="Weissenbach J."/>
            <person name="White D.D."/>
            <person name="White J.D."/>
            <person name="Wiley G.B."/>
            <person name="Wincker P."/>
            <person name="Xing Y."/>
            <person name="Yang L."/>
            <person name="Yao Z."/>
            <person name="Ying F."/>
            <person name="Zhai J."/>
            <person name="Zhou L."/>
            <person name="Zuber A."/>
            <person name="Denarie J."/>
            <person name="Dixon R.A."/>
            <person name="May G.D."/>
            <person name="Schwartz D.C."/>
            <person name="Rogers J."/>
            <person name="Quetier F."/>
            <person name="Town C.D."/>
            <person name="Roe B.A."/>
        </authorList>
    </citation>
    <scope>NUCLEOTIDE SEQUENCE [LARGE SCALE GENOMIC DNA]</scope>
    <source>
        <strain evidence="1">A17</strain>
        <strain evidence="2 3">cv. Jemalong A17</strain>
    </source>
</reference>
<evidence type="ECO:0000313" key="3">
    <source>
        <dbReference type="Proteomes" id="UP000002051"/>
    </source>
</evidence>
<keyword evidence="3" id="KW-1185">Reference proteome</keyword>
<accession>A0A072V912</accession>
<protein>
    <submittedName>
        <fullName evidence="1 2">Uncharacterized protein</fullName>
    </submittedName>
</protein>
<reference evidence="1 3" key="2">
    <citation type="journal article" date="2014" name="BMC Genomics">
        <title>An improved genome release (version Mt4.0) for the model legume Medicago truncatula.</title>
        <authorList>
            <person name="Tang H."/>
            <person name="Krishnakumar V."/>
            <person name="Bidwell S."/>
            <person name="Rosen B."/>
            <person name="Chan A."/>
            <person name="Zhou S."/>
            <person name="Gentzbittel L."/>
            <person name="Childs K.L."/>
            <person name="Yandell M."/>
            <person name="Gundlach H."/>
            <person name="Mayer K.F."/>
            <person name="Schwartz D.C."/>
            <person name="Town C.D."/>
        </authorList>
    </citation>
    <scope>GENOME REANNOTATION</scope>
    <source>
        <strain evidence="1">A17</strain>
        <strain evidence="2 3">cv. Jemalong A17</strain>
    </source>
</reference>
<dbReference type="eggNOG" id="KOG1172">
    <property type="taxonomic scope" value="Eukaryota"/>
</dbReference>
<evidence type="ECO:0000313" key="2">
    <source>
        <dbReference type="EnsemblPlants" id="KEH34675"/>
    </source>
</evidence>
<reference evidence="2" key="3">
    <citation type="submission" date="2015-04" db="UniProtKB">
        <authorList>
            <consortium name="EnsemblPlants"/>
        </authorList>
    </citation>
    <scope>IDENTIFICATION</scope>
    <source>
        <strain evidence="2">cv. Jemalong A17</strain>
    </source>
</reference>
<dbReference type="EnsemblPlants" id="KEH34675">
    <property type="protein sequence ID" value="KEH34675"/>
    <property type="gene ID" value="MTR_3g067665"/>
</dbReference>
<evidence type="ECO:0000313" key="1">
    <source>
        <dbReference type="EMBL" id="KEH34675.1"/>
    </source>
</evidence>
<dbReference type="HOGENOM" id="CLU_2336815_0_0_1"/>
<name>A0A072V912_MEDTR</name>